<evidence type="ECO:0000256" key="3">
    <source>
        <dbReference type="ARBA" id="ARBA00012980"/>
    </source>
</evidence>
<evidence type="ECO:0000313" key="10">
    <source>
        <dbReference type="EMBL" id="KND98880.1"/>
    </source>
</evidence>
<evidence type="ECO:0000256" key="4">
    <source>
        <dbReference type="ARBA" id="ARBA00022679"/>
    </source>
</evidence>
<reference evidence="11" key="1">
    <citation type="journal article" date="2015" name="BMC Genomics">
        <title>Draft genome of a commonly misdiagnosed multidrug resistant pathogen Candida auris.</title>
        <authorList>
            <person name="Chatterjee S."/>
            <person name="Alampalli S.V."/>
            <person name="Nageshan R.K."/>
            <person name="Chettiar S.T."/>
            <person name="Joshi S."/>
            <person name="Tatu U.S."/>
        </authorList>
    </citation>
    <scope>NUCLEOTIDE SEQUENCE [LARGE SCALE GENOMIC DNA]</scope>
    <source>
        <strain evidence="11">6684</strain>
    </source>
</reference>
<accession>A0A0L0NYW3</accession>
<proteinExistence type="inferred from homology"/>
<keyword evidence="6" id="KW-0547">Nucleotide-binding</keyword>
<keyword evidence="8" id="KW-0067">ATP-binding</keyword>
<keyword evidence="7" id="KW-0418">Kinase</keyword>
<comment type="caution">
    <text evidence="10">The sequence shown here is derived from an EMBL/GenBank/DDBJ whole genome shotgun (WGS) entry which is preliminary data.</text>
</comment>
<dbReference type="EMBL" id="LGST01000029">
    <property type="protein sequence ID" value="KND98880.1"/>
    <property type="molecule type" value="Genomic_DNA"/>
</dbReference>
<name>A0A0L0NYW3_CANAR</name>
<dbReference type="SUPFAM" id="SSF52540">
    <property type="entry name" value="P-loop containing nucleoside triphosphate hydrolases"/>
    <property type="match status" value="1"/>
</dbReference>
<dbReference type="GO" id="GO:0005829">
    <property type="term" value="C:cytosol"/>
    <property type="evidence" value="ECO:0007669"/>
    <property type="project" value="TreeGrafter"/>
</dbReference>
<dbReference type="InterPro" id="IPR018094">
    <property type="entry name" value="Thymidylate_kinase"/>
</dbReference>
<evidence type="ECO:0000256" key="2">
    <source>
        <dbReference type="ARBA" id="ARBA00009776"/>
    </source>
</evidence>
<dbReference type="NCBIfam" id="TIGR00041">
    <property type="entry name" value="DTMP_kinase"/>
    <property type="match status" value="1"/>
</dbReference>
<dbReference type="VEuPathDB" id="FungiDB:CJJ09_003493"/>
<dbReference type="HAMAP" id="MF_00165">
    <property type="entry name" value="Thymidylate_kinase"/>
    <property type="match status" value="1"/>
</dbReference>
<comment type="pathway">
    <text evidence="1">Pyrimidine metabolism; dTTP biosynthesis.</text>
</comment>
<evidence type="ECO:0000256" key="5">
    <source>
        <dbReference type="ARBA" id="ARBA00022727"/>
    </source>
</evidence>
<dbReference type="CDD" id="cd01672">
    <property type="entry name" value="TMPK"/>
    <property type="match status" value="1"/>
</dbReference>
<dbReference type="GO" id="GO:0004798">
    <property type="term" value="F:dTMP kinase activity"/>
    <property type="evidence" value="ECO:0007669"/>
    <property type="project" value="UniProtKB-EC"/>
</dbReference>
<dbReference type="GO" id="GO:0004550">
    <property type="term" value="F:nucleoside diphosphate kinase activity"/>
    <property type="evidence" value="ECO:0007669"/>
    <property type="project" value="TreeGrafter"/>
</dbReference>
<comment type="similarity">
    <text evidence="2">Belongs to the thymidylate kinase family.</text>
</comment>
<dbReference type="GO" id="GO:0006235">
    <property type="term" value="P:dTTP biosynthetic process"/>
    <property type="evidence" value="ECO:0007669"/>
    <property type="project" value="TreeGrafter"/>
</dbReference>
<dbReference type="EC" id="2.7.4.9" evidence="3"/>
<feature type="domain" description="Thymidylate kinase-like" evidence="9">
    <location>
        <begin position="8"/>
        <end position="177"/>
    </location>
</feature>
<dbReference type="InterPro" id="IPR039430">
    <property type="entry name" value="Thymidylate_kin-like_dom"/>
</dbReference>
<dbReference type="GO" id="GO:0005524">
    <property type="term" value="F:ATP binding"/>
    <property type="evidence" value="ECO:0007669"/>
    <property type="project" value="UniProtKB-KW"/>
</dbReference>
<dbReference type="PANTHER" id="PTHR10344">
    <property type="entry name" value="THYMIDYLATE KINASE"/>
    <property type="match status" value="1"/>
</dbReference>
<dbReference type="GO" id="GO:0005634">
    <property type="term" value="C:nucleus"/>
    <property type="evidence" value="ECO:0007669"/>
    <property type="project" value="TreeGrafter"/>
</dbReference>
<evidence type="ECO:0000256" key="8">
    <source>
        <dbReference type="ARBA" id="ARBA00022840"/>
    </source>
</evidence>
<dbReference type="GO" id="GO:0006227">
    <property type="term" value="P:dUDP biosynthetic process"/>
    <property type="evidence" value="ECO:0007669"/>
    <property type="project" value="TreeGrafter"/>
</dbReference>
<dbReference type="AlphaFoldDB" id="A0A0L0NYW3"/>
<keyword evidence="4" id="KW-0808">Transferase</keyword>
<dbReference type="GO" id="GO:0006233">
    <property type="term" value="P:dTDP biosynthetic process"/>
    <property type="evidence" value="ECO:0007669"/>
    <property type="project" value="InterPro"/>
</dbReference>
<sequence length="209" mass="23783">MRGNLILIEGLDRSGKSTQATILAEKLDAQLIKFPDRLTPIGQIINRYLVDRDFHLPDQAAHLLFLANRWELANLLVELLQAGKNIVMDRYIYSGIAYSLAKKGAEMDSHEWLYGPDRGLPKPDLTLFLTISLEELSSRKGYGEERYEQLEFQSKVKECFLKILDSSDPTIAIVDVDGLLIDEVTGKLWSEIHIRGLDQSSNNKITYFQ</sequence>
<evidence type="ECO:0000256" key="1">
    <source>
        <dbReference type="ARBA" id="ARBA00004992"/>
    </source>
</evidence>
<dbReference type="VEuPathDB" id="FungiDB:CJJ07_003725"/>
<protein>
    <recommendedName>
        <fullName evidence="3">dTMP kinase</fullName>
        <ecNumber evidence="3">2.7.4.9</ecNumber>
    </recommendedName>
</protein>
<dbReference type="InterPro" id="IPR027417">
    <property type="entry name" value="P-loop_NTPase"/>
</dbReference>
<dbReference type="VEuPathDB" id="FungiDB:B9J08_001238"/>
<evidence type="ECO:0000256" key="7">
    <source>
        <dbReference type="ARBA" id="ARBA00022777"/>
    </source>
</evidence>
<dbReference type="Proteomes" id="UP000037122">
    <property type="component" value="Unassembled WGS sequence"/>
</dbReference>
<dbReference type="VEuPathDB" id="FungiDB:CJI97_001368"/>
<evidence type="ECO:0000259" key="9">
    <source>
        <dbReference type="Pfam" id="PF02223"/>
    </source>
</evidence>
<organism evidence="10 11">
    <name type="scientific">Candidozyma auris</name>
    <name type="common">Yeast</name>
    <name type="synonym">Candida auris</name>
    <dbReference type="NCBI Taxonomy" id="498019"/>
    <lineage>
        <taxon>Eukaryota</taxon>
        <taxon>Fungi</taxon>
        <taxon>Dikarya</taxon>
        <taxon>Ascomycota</taxon>
        <taxon>Saccharomycotina</taxon>
        <taxon>Pichiomycetes</taxon>
        <taxon>Metschnikowiaceae</taxon>
        <taxon>Candidozyma</taxon>
    </lineage>
</organism>
<evidence type="ECO:0000256" key="6">
    <source>
        <dbReference type="ARBA" id="ARBA00022741"/>
    </source>
</evidence>
<dbReference type="VEuPathDB" id="FungiDB:CJI96_0003082"/>
<dbReference type="Gene3D" id="3.40.50.300">
    <property type="entry name" value="P-loop containing nucleotide triphosphate hydrolases"/>
    <property type="match status" value="1"/>
</dbReference>
<evidence type="ECO:0000313" key="11">
    <source>
        <dbReference type="Proteomes" id="UP000037122"/>
    </source>
</evidence>
<gene>
    <name evidence="10" type="ORF">QG37_04222</name>
</gene>
<dbReference type="VEuPathDB" id="FungiDB:QG37_04222"/>
<keyword evidence="5" id="KW-0545">Nucleotide biosynthesis</keyword>
<dbReference type="InterPro" id="IPR018095">
    <property type="entry name" value="Thymidylate_kin_CS"/>
</dbReference>
<dbReference type="Pfam" id="PF02223">
    <property type="entry name" value="Thymidylate_kin"/>
    <property type="match status" value="1"/>
</dbReference>
<dbReference type="PROSITE" id="PS01331">
    <property type="entry name" value="THYMIDYLATE_KINASE"/>
    <property type="match status" value="1"/>
</dbReference>
<dbReference type="PANTHER" id="PTHR10344:SF1">
    <property type="entry name" value="THYMIDYLATE KINASE"/>
    <property type="match status" value="1"/>
</dbReference>